<organism evidence="1 2">
    <name type="scientific">Ceratopteris richardii</name>
    <name type="common">Triangle waterfern</name>
    <dbReference type="NCBI Taxonomy" id="49495"/>
    <lineage>
        <taxon>Eukaryota</taxon>
        <taxon>Viridiplantae</taxon>
        <taxon>Streptophyta</taxon>
        <taxon>Embryophyta</taxon>
        <taxon>Tracheophyta</taxon>
        <taxon>Polypodiopsida</taxon>
        <taxon>Polypodiidae</taxon>
        <taxon>Polypodiales</taxon>
        <taxon>Pteridineae</taxon>
        <taxon>Pteridaceae</taxon>
        <taxon>Parkerioideae</taxon>
        <taxon>Ceratopteris</taxon>
    </lineage>
</organism>
<protein>
    <submittedName>
        <fullName evidence="1">Uncharacterized protein</fullName>
    </submittedName>
</protein>
<sequence length="68" mass="7760">MWSLVQTQDGPVLPRKIERSIWSVHVCITMLYLYQASTGDIAQLVERPCKWVVAPMGWMPNCLGGNKR</sequence>
<dbReference type="Proteomes" id="UP000825935">
    <property type="component" value="Chromosome 12"/>
</dbReference>
<proteinExistence type="predicted"/>
<evidence type="ECO:0000313" key="2">
    <source>
        <dbReference type="Proteomes" id="UP000825935"/>
    </source>
</evidence>
<comment type="caution">
    <text evidence="1">The sequence shown here is derived from an EMBL/GenBank/DDBJ whole genome shotgun (WGS) entry which is preliminary data.</text>
</comment>
<reference evidence="1" key="1">
    <citation type="submission" date="2021-08" db="EMBL/GenBank/DDBJ databases">
        <title>WGS assembly of Ceratopteris richardii.</title>
        <authorList>
            <person name="Marchant D.B."/>
            <person name="Chen G."/>
            <person name="Jenkins J."/>
            <person name="Shu S."/>
            <person name="Leebens-Mack J."/>
            <person name="Grimwood J."/>
            <person name="Schmutz J."/>
            <person name="Soltis P."/>
            <person name="Soltis D."/>
            <person name="Chen Z.-H."/>
        </authorList>
    </citation>
    <scope>NUCLEOTIDE SEQUENCE</scope>
    <source>
        <strain evidence="1">Whitten #5841</strain>
        <tissue evidence="1">Leaf</tissue>
    </source>
</reference>
<accession>A0A8T2TME8</accession>
<dbReference type="AlphaFoldDB" id="A0A8T2TME8"/>
<name>A0A8T2TME8_CERRI</name>
<dbReference type="EMBL" id="CM035417">
    <property type="protein sequence ID" value="KAH7423862.1"/>
    <property type="molecule type" value="Genomic_DNA"/>
</dbReference>
<evidence type="ECO:0000313" key="1">
    <source>
        <dbReference type="EMBL" id="KAH7423862.1"/>
    </source>
</evidence>
<keyword evidence="2" id="KW-1185">Reference proteome</keyword>
<gene>
    <name evidence="1" type="ORF">KP509_12G077800</name>
</gene>